<dbReference type="RefSeq" id="WP_012211030.1">
    <property type="nucleotide sequence ID" value="NC_010070.1"/>
</dbReference>
<proteinExistence type="predicted"/>
<keyword evidence="1" id="KW-0732">Signal</keyword>
<gene>
    <name evidence="2" type="primary">traF</name>
    <name evidence="2" type="ordered locus">BMULJ_06198</name>
</gene>
<dbReference type="KEGG" id="bmu:Bmul_6222"/>
<protein>
    <submittedName>
        <fullName evidence="2">Type IV secretion system protein</fullName>
    </submittedName>
</protein>
<dbReference type="Pfam" id="PF13728">
    <property type="entry name" value="TraF"/>
    <property type="match status" value="1"/>
</dbReference>
<organism evidence="2 3">
    <name type="scientific">Burkholderia multivorans (strain ATCC 17616 / 249)</name>
    <dbReference type="NCBI Taxonomy" id="395019"/>
    <lineage>
        <taxon>Bacteria</taxon>
        <taxon>Pseudomonadati</taxon>
        <taxon>Pseudomonadota</taxon>
        <taxon>Betaproteobacteria</taxon>
        <taxon>Burkholderiales</taxon>
        <taxon>Burkholderiaceae</taxon>
        <taxon>Burkholderia</taxon>
        <taxon>Burkholderia cepacia complex</taxon>
    </lineage>
</organism>
<feature type="signal peptide" evidence="1">
    <location>
        <begin position="1"/>
        <end position="31"/>
    </location>
</feature>
<geneLocation type="plasmid" evidence="2 3">
    <name>pTGL1</name>
</geneLocation>
<dbReference type="SUPFAM" id="SSF52833">
    <property type="entry name" value="Thioredoxin-like"/>
    <property type="match status" value="1"/>
</dbReference>
<reference evidence="2 3" key="1">
    <citation type="submission" date="2007-04" db="EMBL/GenBank/DDBJ databases">
        <title>Complete genome sequence of Burkholderia multivorans ATCC 17616.</title>
        <authorList>
            <person name="Ohtsubo Y."/>
            <person name="Yamashita A."/>
            <person name="Kurokawa K."/>
            <person name="Takami H."/>
            <person name="Yuhara S."/>
            <person name="Nishiyama E."/>
            <person name="Endo R."/>
            <person name="Miyazaki R."/>
            <person name="Ono A."/>
            <person name="Yano K."/>
            <person name="Ito M."/>
            <person name="Sota M."/>
            <person name="Yuji N."/>
            <person name="Hattori M."/>
            <person name="Tsuda M."/>
        </authorList>
    </citation>
    <scope>NUCLEOTIDE SEQUENCE [LARGE SCALE GENOMIC DNA]</scope>
    <source>
        <strain evidence="3">ATCC 17616 / 249</strain>
        <plasmid evidence="3">Plasmid pTGL1</plasmid>
    </source>
</reference>
<keyword evidence="2" id="KW-0614">Plasmid</keyword>
<feature type="chain" id="PRO_5002613994" evidence="1">
    <location>
        <begin position="32"/>
        <end position="338"/>
    </location>
</feature>
<dbReference type="HOGENOM" id="CLU_068456_1_0_4"/>
<keyword evidence="3" id="KW-1185">Reference proteome</keyword>
<dbReference type="EMBL" id="AP009388">
    <property type="protein sequence ID" value="BAG47989.1"/>
    <property type="molecule type" value="Genomic_DNA"/>
</dbReference>
<accession>A0A0H3KWE3</accession>
<dbReference type="eggNOG" id="COG0526">
    <property type="taxonomic scope" value="Bacteria"/>
</dbReference>
<evidence type="ECO:0000313" key="3">
    <source>
        <dbReference type="Proteomes" id="UP000008815"/>
    </source>
</evidence>
<evidence type="ECO:0000313" key="2">
    <source>
        <dbReference type="EMBL" id="BAG47989.1"/>
    </source>
</evidence>
<sequence>MHTACFDIARGRRIAQWIALALLPVSIHVVAAPATDSPRGDAYGDAFLNYQPYVTPAAPVQASAPASKPPTQTAPAPATVAETGPQKVDVVFLRKVYPVLEERAINDPTDANISAYMYTKRIILDKAQRFSQSVARVLRQDPLLDENNRVPYASTGALSVRNADYQAQQKAVEELARIGGLVAFVDSTCRFCAMQIPVLDMLKRAHKIEYLVVSLDGARPKGFNGPLISDNGLFRKLGLKLTPSIVFVPRPRAYVGADDPNRYLVVSQGFYAMDELVKQIAYAGHDTKLLSAEVMRDLNVWDRGVTTTQDLNKLRLDPNKPGSFREILQPYLLKQYQN</sequence>
<dbReference type="KEGG" id="bmj:BMULJ_06198"/>
<dbReference type="InterPro" id="IPR036249">
    <property type="entry name" value="Thioredoxin-like_sf"/>
</dbReference>
<evidence type="ECO:0000256" key="1">
    <source>
        <dbReference type="SAM" id="SignalP"/>
    </source>
</evidence>
<name>A0A0H3KWE3_BURM1</name>
<dbReference type="Proteomes" id="UP000008815">
    <property type="component" value="Plasmid pTGL1"/>
</dbReference>
<dbReference type="InterPro" id="IPR039555">
    <property type="entry name" value="TraF/TrbB"/>
</dbReference>
<dbReference type="AlphaFoldDB" id="A0A0H3KWE3"/>